<dbReference type="Proteomes" id="UP000654075">
    <property type="component" value="Unassembled WGS sequence"/>
</dbReference>
<organism evidence="1 2">
    <name type="scientific">Polarella glacialis</name>
    <name type="common">Dinoflagellate</name>
    <dbReference type="NCBI Taxonomy" id="89957"/>
    <lineage>
        <taxon>Eukaryota</taxon>
        <taxon>Sar</taxon>
        <taxon>Alveolata</taxon>
        <taxon>Dinophyceae</taxon>
        <taxon>Suessiales</taxon>
        <taxon>Suessiaceae</taxon>
        <taxon>Polarella</taxon>
    </lineage>
</organism>
<sequence>SKLPGPTVAPGGWGELSRITKSHWLRVDMAGQRVDDKVMKTWCDWARSALGAAGSCKAAAIDFSSNSICDAGAIMLVDLLLELKVPVHQIWLQKNRLGRTACEAIGRLVLGLPCALRELHLSHNYIDLSGAKALLEAVASSSSGCSGQPAYPVAPEPHVRPIPLWLRLEKNPLEGQRATRPETGDWLLEEMARAIVRKRHEKGWPMGPPGQGPPLLLCSAGRQGCSVGTCIHQLRTPCPLVHIPHIGSPHSVM</sequence>
<keyword evidence="2" id="KW-1185">Reference proteome</keyword>
<dbReference type="AlphaFoldDB" id="A0A813HGH4"/>
<dbReference type="SMART" id="SM00368">
    <property type="entry name" value="LRR_RI"/>
    <property type="match status" value="2"/>
</dbReference>
<feature type="non-terminal residue" evidence="1">
    <location>
        <position position="1"/>
    </location>
</feature>
<evidence type="ECO:0000313" key="1">
    <source>
        <dbReference type="EMBL" id="CAE8636605.1"/>
    </source>
</evidence>
<name>A0A813HGH4_POLGL</name>
<proteinExistence type="predicted"/>
<dbReference type="EMBL" id="CAJNNV010031523">
    <property type="protein sequence ID" value="CAE8636605.1"/>
    <property type="molecule type" value="Genomic_DNA"/>
</dbReference>
<comment type="caution">
    <text evidence="1">The sequence shown here is derived from an EMBL/GenBank/DDBJ whole genome shotgun (WGS) entry which is preliminary data.</text>
</comment>
<dbReference type="Gene3D" id="3.80.10.10">
    <property type="entry name" value="Ribonuclease Inhibitor"/>
    <property type="match status" value="1"/>
</dbReference>
<evidence type="ECO:0000313" key="2">
    <source>
        <dbReference type="Proteomes" id="UP000654075"/>
    </source>
</evidence>
<dbReference type="SUPFAM" id="SSF52047">
    <property type="entry name" value="RNI-like"/>
    <property type="match status" value="1"/>
</dbReference>
<dbReference type="OrthoDB" id="415906at2759"/>
<protein>
    <submittedName>
        <fullName evidence="1">Uncharacterized protein</fullName>
    </submittedName>
</protein>
<reference evidence="1" key="1">
    <citation type="submission" date="2021-02" db="EMBL/GenBank/DDBJ databases">
        <authorList>
            <person name="Dougan E. K."/>
            <person name="Rhodes N."/>
            <person name="Thang M."/>
            <person name="Chan C."/>
        </authorList>
    </citation>
    <scope>NUCLEOTIDE SEQUENCE</scope>
</reference>
<accession>A0A813HGH4</accession>
<dbReference type="InterPro" id="IPR032675">
    <property type="entry name" value="LRR_dom_sf"/>
</dbReference>
<gene>
    <name evidence="1" type="ORF">PGLA1383_LOCUS52029</name>
</gene>